<evidence type="ECO:0000313" key="13">
    <source>
        <dbReference type="Proteomes" id="UP001318040"/>
    </source>
</evidence>
<dbReference type="InterPro" id="IPR029382">
    <property type="entry name" value="NCU-G1"/>
</dbReference>
<evidence type="ECO:0000256" key="4">
    <source>
        <dbReference type="ARBA" id="ARBA00022989"/>
    </source>
</evidence>
<evidence type="ECO:0000256" key="7">
    <source>
        <dbReference type="ARBA" id="ARBA00023228"/>
    </source>
</evidence>
<dbReference type="GO" id="GO:0005765">
    <property type="term" value="C:lysosomal membrane"/>
    <property type="evidence" value="ECO:0007669"/>
    <property type="project" value="UniProtKB-SubCell"/>
</dbReference>
<evidence type="ECO:0000256" key="10">
    <source>
        <dbReference type="ARBA" id="ARBA00044960"/>
    </source>
</evidence>
<organism evidence="13 14">
    <name type="scientific">Petromyzon marinus</name>
    <name type="common">Sea lamprey</name>
    <dbReference type="NCBI Taxonomy" id="7757"/>
    <lineage>
        <taxon>Eukaryota</taxon>
        <taxon>Metazoa</taxon>
        <taxon>Chordata</taxon>
        <taxon>Craniata</taxon>
        <taxon>Vertebrata</taxon>
        <taxon>Cyclostomata</taxon>
        <taxon>Hyperoartia</taxon>
        <taxon>Petromyzontiformes</taxon>
        <taxon>Petromyzontidae</taxon>
        <taxon>Petromyzon</taxon>
    </lineage>
</organism>
<evidence type="ECO:0000313" key="14">
    <source>
        <dbReference type="RefSeq" id="XP_032809443.1"/>
    </source>
</evidence>
<accession>A0AAJ7T1A1</accession>
<feature type="chain" id="PRO_5042616486" evidence="12">
    <location>
        <begin position="24"/>
        <end position="404"/>
    </location>
</feature>
<evidence type="ECO:0000256" key="12">
    <source>
        <dbReference type="SAM" id="SignalP"/>
    </source>
</evidence>
<dbReference type="Pfam" id="PF15065">
    <property type="entry name" value="NCU-G1"/>
    <property type="match status" value="1"/>
</dbReference>
<comment type="function">
    <text evidence="8">Required to protect lysosomal transporter MFSD1 from lysosomal proteolysis and for MFSD1 lysosomal localization.</text>
</comment>
<dbReference type="GeneID" id="116942025"/>
<keyword evidence="2 11" id="KW-0812">Transmembrane</keyword>
<dbReference type="AlphaFoldDB" id="A0AAJ7T1A1"/>
<keyword evidence="13" id="KW-1185">Reference proteome</keyword>
<reference evidence="14" key="1">
    <citation type="submission" date="2025-08" db="UniProtKB">
        <authorList>
            <consortium name="RefSeq"/>
        </authorList>
    </citation>
    <scope>IDENTIFICATION</scope>
    <source>
        <tissue evidence="14">Sperm</tissue>
    </source>
</reference>
<feature type="signal peptide" evidence="12">
    <location>
        <begin position="1"/>
        <end position="23"/>
    </location>
</feature>
<name>A0AAJ7T1A1_PETMA</name>
<protein>
    <submittedName>
        <fullName evidence="14">Glycosylated lysosomal membrane protein</fullName>
    </submittedName>
</protein>
<evidence type="ECO:0000256" key="8">
    <source>
        <dbReference type="ARBA" id="ARBA00024176"/>
    </source>
</evidence>
<dbReference type="PANTHER" id="PTHR31981">
    <property type="entry name" value="GLYCOSYLATED LYSOSOMAL MEMBRANE PROTEIN"/>
    <property type="match status" value="1"/>
</dbReference>
<dbReference type="Proteomes" id="UP001318040">
    <property type="component" value="Chromosome 13"/>
</dbReference>
<dbReference type="CTD" id="112770"/>
<dbReference type="KEGG" id="pmrn:116942025"/>
<proteinExistence type="inferred from homology"/>
<keyword evidence="7" id="KW-0458">Lysosome</keyword>
<dbReference type="RefSeq" id="XP_032809443.1">
    <property type="nucleotide sequence ID" value="XM_032953552.1"/>
</dbReference>
<evidence type="ECO:0000256" key="1">
    <source>
        <dbReference type="ARBA" id="ARBA00010599"/>
    </source>
</evidence>
<sequence length="404" mass="44879">MDSLFRCAFCFAVFLFRLPSVRAEEPFERRVTVQVNPGLNSSLVLPDHVNLVHYQAVGPHDTLHYVWSTIGAPTVLLVHCTGNQSQLKVDWEQLLFKNSSHSLRIIPEDKVTFSQAVVFSELMEFYDVNDTADMEKSHQISPAYRLEDFVWEDVNSTFNPTTLGVEFRGRNATNPKGPVNNGSISISVMAYKSTGREKSLPKLEYSANCTQFQFRVDKMMPRSNRSRFGLGLLVTQRSNGTTRLESVHTIDDEHTPSIFEMVQLTVSQQNASKAEGFVQWKPVAYTSDPPTRGASSPCRHYPMPPVTPSVPESSIAFAYYGPNGFTAALNLSFGIGEDGFYNATQFISWTGLVGYGTPAKDSFSVLVIIIMAVGLGISAVLLLITAVVACVKWRHKARGYDPID</sequence>
<feature type="transmembrane region" description="Helical" evidence="11">
    <location>
        <begin position="365"/>
        <end position="391"/>
    </location>
</feature>
<keyword evidence="4 11" id="KW-1133">Transmembrane helix</keyword>
<evidence type="ECO:0000256" key="3">
    <source>
        <dbReference type="ARBA" id="ARBA00022729"/>
    </source>
</evidence>
<comment type="subcellular location">
    <subcellularLocation>
        <location evidence="9">Lysosome membrane</location>
        <topology evidence="9">Single-pass type I membrane protein</topology>
        <orientation evidence="9">Lumenal side</orientation>
    </subcellularLocation>
</comment>
<evidence type="ECO:0000256" key="2">
    <source>
        <dbReference type="ARBA" id="ARBA00022692"/>
    </source>
</evidence>
<evidence type="ECO:0000256" key="6">
    <source>
        <dbReference type="ARBA" id="ARBA00023180"/>
    </source>
</evidence>
<keyword evidence="6" id="KW-0325">Glycoprotein</keyword>
<dbReference type="PANTHER" id="PTHR31981:SF1">
    <property type="entry name" value="GLYCOSYLATED LYSOSOMAL MEMBRANE PROTEIN"/>
    <property type="match status" value="1"/>
</dbReference>
<evidence type="ECO:0000256" key="11">
    <source>
        <dbReference type="SAM" id="Phobius"/>
    </source>
</evidence>
<comment type="similarity">
    <text evidence="1">Belongs to the GLMP family.</text>
</comment>
<keyword evidence="5 11" id="KW-0472">Membrane</keyword>
<keyword evidence="3 12" id="KW-0732">Signal</keyword>
<evidence type="ECO:0000256" key="5">
    <source>
        <dbReference type="ARBA" id="ARBA00023136"/>
    </source>
</evidence>
<comment type="subunit">
    <text evidence="10">Interacts (via lumenal domain) with lysosomal protein MFSD1; the interaction starts while both proteins are still in the endoplasmic reticulum and is required for stabilization of MFSD1 in lysosomes but has no direct effect on its targeting to lysosomes or transporter activity.</text>
</comment>
<evidence type="ECO:0000256" key="9">
    <source>
        <dbReference type="ARBA" id="ARBA00024189"/>
    </source>
</evidence>
<gene>
    <name evidence="14" type="primary">GLMP</name>
</gene>